<dbReference type="Pfam" id="PF02687">
    <property type="entry name" value="FtsX"/>
    <property type="match status" value="1"/>
</dbReference>
<proteinExistence type="predicted"/>
<keyword evidence="2" id="KW-1003">Cell membrane</keyword>
<feature type="transmembrane region" description="Helical" evidence="6">
    <location>
        <begin position="16"/>
        <end position="39"/>
    </location>
</feature>
<evidence type="ECO:0000256" key="1">
    <source>
        <dbReference type="ARBA" id="ARBA00004651"/>
    </source>
</evidence>
<feature type="domain" description="ABC3 transporter permease C-terminal" evidence="7">
    <location>
        <begin position="286"/>
        <end position="413"/>
    </location>
</feature>
<comment type="subcellular location">
    <subcellularLocation>
        <location evidence="1">Cell membrane</location>
        <topology evidence="1">Multi-pass membrane protein</topology>
    </subcellularLocation>
</comment>
<dbReference type="InterPro" id="IPR051447">
    <property type="entry name" value="Lipoprotein-release_system"/>
</dbReference>
<gene>
    <name evidence="8" type="ORF">LCGC14_1164430</name>
</gene>
<evidence type="ECO:0000256" key="2">
    <source>
        <dbReference type="ARBA" id="ARBA00022475"/>
    </source>
</evidence>
<keyword evidence="3 6" id="KW-0812">Transmembrane</keyword>
<dbReference type="PANTHER" id="PTHR30489:SF0">
    <property type="entry name" value="LIPOPROTEIN-RELEASING SYSTEM TRANSMEMBRANE PROTEIN LOLE"/>
    <property type="match status" value="1"/>
</dbReference>
<keyword evidence="4 6" id="KW-1133">Transmembrane helix</keyword>
<feature type="transmembrane region" description="Helical" evidence="6">
    <location>
        <begin position="336"/>
        <end position="357"/>
    </location>
</feature>
<keyword evidence="5 6" id="KW-0472">Membrane</keyword>
<feature type="transmembrane region" description="Helical" evidence="6">
    <location>
        <begin position="283"/>
        <end position="302"/>
    </location>
</feature>
<feature type="transmembrane region" description="Helical" evidence="6">
    <location>
        <begin position="386"/>
        <end position="411"/>
    </location>
</feature>
<dbReference type="GO" id="GO:0044874">
    <property type="term" value="P:lipoprotein localization to outer membrane"/>
    <property type="evidence" value="ECO:0007669"/>
    <property type="project" value="TreeGrafter"/>
</dbReference>
<accession>A0A0F9PXA1</accession>
<reference evidence="8" key="1">
    <citation type="journal article" date="2015" name="Nature">
        <title>Complex archaea that bridge the gap between prokaryotes and eukaryotes.</title>
        <authorList>
            <person name="Spang A."/>
            <person name="Saw J.H."/>
            <person name="Jorgensen S.L."/>
            <person name="Zaremba-Niedzwiedzka K."/>
            <person name="Martijn J."/>
            <person name="Lind A.E."/>
            <person name="van Eijk R."/>
            <person name="Schleper C."/>
            <person name="Guy L."/>
            <person name="Ettema T.J."/>
        </authorList>
    </citation>
    <scope>NUCLEOTIDE SEQUENCE</scope>
</reference>
<organism evidence="8">
    <name type="scientific">marine sediment metagenome</name>
    <dbReference type="NCBI Taxonomy" id="412755"/>
    <lineage>
        <taxon>unclassified sequences</taxon>
        <taxon>metagenomes</taxon>
        <taxon>ecological metagenomes</taxon>
    </lineage>
</organism>
<name>A0A0F9PXA1_9ZZZZ</name>
<dbReference type="InterPro" id="IPR003838">
    <property type="entry name" value="ABC3_permease_C"/>
</dbReference>
<evidence type="ECO:0000256" key="3">
    <source>
        <dbReference type="ARBA" id="ARBA00022692"/>
    </source>
</evidence>
<evidence type="ECO:0000256" key="6">
    <source>
        <dbReference type="SAM" id="Phobius"/>
    </source>
</evidence>
<dbReference type="PANTHER" id="PTHR30489">
    <property type="entry name" value="LIPOPROTEIN-RELEASING SYSTEM TRANSMEMBRANE PROTEIN LOLE"/>
    <property type="match status" value="1"/>
</dbReference>
<dbReference type="AlphaFoldDB" id="A0A0F9PXA1"/>
<evidence type="ECO:0000256" key="4">
    <source>
        <dbReference type="ARBA" id="ARBA00022989"/>
    </source>
</evidence>
<dbReference type="GO" id="GO:0098797">
    <property type="term" value="C:plasma membrane protein complex"/>
    <property type="evidence" value="ECO:0007669"/>
    <property type="project" value="TreeGrafter"/>
</dbReference>
<evidence type="ECO:0000313" key="8">
    <source>
        <dbReference type="EMBL" id="KKM97792.1"/>
    </source>
</evidence>
<dbReference type="EMBL" id="LAZR01005707">
    <property type="protein sequence ID" value="KKM97792.1"/>
    <property type="molecule type" value="Genomic_DNA"/>
</dbReference>
<evidence type="ECO:0000259" key="7">
    <source>
        <dbReference type="Pfam" id="PF02687"/>
    </source>
</evidence>
<evidence type="ECO:0000256" key="5">
    <source>
        <dbReference type="ARBA" id="ARBA00023136"/>
    </source>
</evidence>
<comment type="caution">
    <text evidence="8">The sequence shown here is derived from an EMBL/GenBank/DDBJ whole genome shotgun (WGS) entry which is preliminary data.</text>
</comment>
<protein>
    <recommendedName>
        <fullName evidence="7">ABC3 transporter permease C-terminal domain-containing protein</fullName>
    </recommendedName>
</protein>
<sequence>MIKFIFKGIIRDRSRFLFPVLTITFGVALSVLGYCYFSGVMTSWIQTSAKFESGHLKIMSRAYAEIADQVPNDLAFIGAKNLTADLKKDFPELIFVNRIRFGGLFDVPDENGETKAQGPVMGLAVDLLSEESPEREMLNLENAVVRGRLPEKHGEMLISDEFARRLNVQLGQSATLIGSTMYGNMATANFTVVGTLRFGIAAMDRGTMVADIADIQAALDMEDAAGEILVFFNDYVYREEEAEIIAETFNAKYSDENDEFSPVMNSLSSQGGMADTMGMVDSMMGIMIFSFIAIMSIVLWNAGLVGSLRRYGEIGVRLAMGESKGHLYRSMITESLMIGAVGSIIGTALGLAFSYYLQVKGINIGSMMQNASMMINDVIRAKVTPFSFVIGFIPGLIATFLGTSISGIGIYKRQTSQLIKELEV</sequence>